<keyword evidence="5 10" id="KW-0133">Cell shape</keyword>
<dbReference type="HAMAP" id="MF_00033">
    <property type="entry name" value="MurG"/>
    <property type="match status" value="1"/>
</dbReference>
<evidence type="ECO:0000313" key="13">
    <source>
        <dbReference type="EMBL" id="PWT27662.1"/>
    </source>
</evidence>
<dbReference type="InterPro" id="IPR006009">
    <property type="entry name" value="GlcNAc_MurG"/>
</dbReference>
<dbReference type="GO" id="GO:0008360">
    <property type="term" value="P:regulation of cell shape"/>
    <property type="evidence" value="ECO:0007669"/>
    <property type="project" value="UniProtKB-KW"/>
</dbReference>
<keyword evidence="9 10" id="KW-0961">Cell wall biogenesis/degradation</keyword>
<evidence type="ECO:0000259" key="11">
    <source>
        <dbReference type="Pfam" id="PF03033"/>
    </source>
</evidence>
<organism evidence="13 14">
    <name type="scientific">Butyrivibrio fibrisolvens</name>
    <dbReference type="NCBI Taxonomy" id="831"/>
    <lineage>
        <taxon>Bacteria</taxon>
        <taxon>Bacillati</taxon>
        <taxon>Bacillota</taxon>
        <taxon>Clostridia</taxon>
        <taxon>Lachnospirales</taxon>
        <taxon>Lachnospiraceae</taxon>
        <taxon>Butyrivibrio</taxon>
    </lineage>
</organism>
<evidence type="ECO:0000313" key="14">
    <source>
        <dbReference type="Proteomes" id="UP000245488"/>
    </source>
</evidence>
<dbReference type="NCBIfam" id="NF009102">
    <property type="entry name" value="PRK12446.1"/>
    <property type="match status" value="1"/>
</dbReference>
<evidence type="ECO:0000256" key="8">
    <source>
        <dbReference type="ARBA" id="ARBA00023306"/>
    </source>
</evidence>
<keyword evidence="8 10" id="KW-0131">Cell cycle</keyword>
<dbReference type="GO" id="GO:0005886">
    <property type="term" value="C:plasma membrane"/>
    <property type="evidence" value="ECO:0007669"/>
    <property type="project" value="UniProtKB-SubCell"/>
</dbReference>
<dbReference type="Gene3D" id="3.40.50.2000">
    <property type="entry name" value="Glycogen Phosphorylase B"/>
    <property type="match status" value="2"/>
</dbReference>
<dbReference type="InterPro" id="IPR007235">
    <property type="entry name" value="Glyco_trans_28_C"/>
</dbReference>
<comment type="pathway">
    <text evidence="10">Cell wall biogenesis; peptidoglycan biosynthesis.</text>
</comment>
<evidence type="ECO:0000259" key="12">
    <source>
        <dbReference type="Pfam" id="PF04101"/>
    </source>
</evidence>
<reference evidence="13 14" key="1">
    <citation type="submission" date="2017-09" db="EMBL/GenBank/DDBJ databases">
        <title>High-quality draft genome sequence of Butyrivibrio fibrisolvens INBov1, isolated from cow rumen.</title>
        <authorList>
            <person name="Rodriguez Hernaez J."/>
            <person name="Rivarola M."/>
            <person name="Paniego N."/>
            <person name="Cravero S."/>
            <person name="Ceron Cucchi M."/>
            <person name="Martinez M.C."/>
        </authorList>
    </citation>
    <scope>NUCLEOTIDE SEQUENCE [LARGE SCALE GENOMIC DNA]</scope>
    <source>
        <strain evidence="13 14">INBov1</strain>
    </source>
</reference>
<sequence>MRDFRGVDLAKKIVLTGGGTAGHVTPNIALIPYLKEKGYEIIYIGSYDGIEKKLIADFDIKYYGISTGKFRRYFDAKNFTDPFRVIKGFAQARKILKKEKPDVLFSKGGFVSVPVVNAAAGLKIPCILHESDLTPGLANKLCVRSARKICCNFPETMKYLPADKAVLTGTPIRDELMTGKAMAGKMLCGFTDSKPVLMVIGGSLGAQSVNEVVREALPRILPYFNVIHICGKDKMDNMRLDVPGYKQFEYVKAELKDLFALADIVVSRAGANSICELLALHKPNLLIPLSSKNSRGDQELNAKSFEQQGFSEVILSEDLDEDILIEKIHEIYENRDQYMARMTGSGQRNATKTIIRMIEEEAN</sequence>
<evidence type="ECO:0000256" key="7">
    <source>
        <dbReference type="ARBA" id="ARBA00023136"/>
    </source>
</evidence>
<feature type="domain" description="Glycosyl transferase family 28 C-terminal" evidence="12">
    <location>
        <begin position="196"/>
        <end position="348"/>
    </location>
</feature>
<dbReference type="EC" id="2.4.1.227" evidence="10"/>
<dbReference type="EMBL" id="NXNG01000001">
    <property type="protein sequence ID" value="PWT27662.1"/>
    <property type="molecule type" value="Genomic_DNA"/>
</dbReference>
<dbReference type="CDD" id="cd03785">
    <property type="entry name" value="GT28_MurG"/>
    <property type="match status" value="1"/>
</dbReference>
<dbReference type="Pfam" id="PF03033">
    <property type="entry name" value="Glyco_transf_28"/>
    <property type="match status" value="1"/>
</dbReference>
<evidence type="ECO:0000256" key="6">
    <source>
        <dbReference type="ARBA" id="ARBA00022984"/>
    </source>
</evidence>
<dbReference type="SUPFAM" id="SSF53756">
    <property type="entry name" value="UDP-Glycosyltransferase/glycogen phosphorylase"/>
    <property type="match status" value="1"/>
</dbReference>
<comment type="catalytic activity">
    <reaction evidence="10">
        <text>di-trans,octa-cis-undecaprenyl diphospho-N-acetyl-alpha-D-muramoyl-L-alanyl-D-glutamyl-meso-2,6-diaminopimeloyl-D-alanyl-D-alanine + UDP-N-acetyl-alpha-D-glucosamine = di-trans,octa-cis-undecaprenyl diphospho-[N-acetyl-alpha-D-glucosaminyl-(1-&gt;4)]-N-acetyl-alpha-D-muramoyl-L-alanyl-D-glutamyl-meso-2,6-diaminopimeloyl-D-alanyl-D-alanine + UDP + H(+)</text>
        <dbReference type="Rhea" id="RHEA:31227"/>
        <dbReference type="ChEBI" id="CHEBI:15378"/>
        <dbReference type="ChEBI" id="CHEBI:57705"/>
        <dbReference type="ChEBI" id="CHEBI:58223"/>
        <dbReference type="ChEBI" id="CHEBI:61387"/>
        <dbReference type="ChEBI" id="CHEBI:61388"/>
        <dbReference type="EC" id="2.4.1.227"/>
    </reaction>
</comment>
<comment type="caution">
    <text evidence="10">Lacks conserved residue(s) required for the propagation of feature annotation.</text>
</comment>
<dbReference type="UniPathway" id="UPA00219"/>
<comment type="similarity">
    <text evidence="10">Belongs to the glycosyltransferase 28 family. MurG subfamily.</text>
</comment>
<gene>
    <name evidence="10" type="primary">murG</name>
    <name evidence="13" type="ORF">CPT75_11425</name>
</gene>
<dbReference type="GO" id="GO:0009252">
    <property type="term" value="P:peptidoglycan biosynthetic process"/>
    <property type="evidence" value="ECO:0007669"/>
    <property type="project" value="UniProtKB-UniRule"/>
</dbReference>
<evidence type="ECO:0000256" key="2">
    <source>
        <dbReference type="ARBA" id="ARBA00022618"/>
    </source>
</evidence>
<feature type="binding site" evidence="10">
    <location>
        <position position="173"/>
    </location>
    <ligand>
        <name>UDP-N-acetyl-alpha-D-glucosamine</name>
        <dbReference type="ChEBI" id="CHEBI:57705"/>
    </ligand>
</feature>
<dbReference type="GO" id="GO:0050511">
    <property type="term" value="F:undecaprenyldiphospho-muramoylpentapeptide beta-N-acetylglucosaminyltransferase activity"/>
    <property type="evidence" value="ECO:0007669"/>
    <property type="project" value="UniProtKB-UniRule"/>
</dbReference>
<evidence type="ECO:0000256" key="5">
    <source>
        <dbReference type="ARBA" id="ARBA00022960"/>
    </source>
</evidence>
<dbReference type="PANTHER" id="PTHR21015:SF27">
    <property type="entry name" value="UDP-N-ACETYLGLUCOSAMINE--N-ACETYLMURAMYL-(PENTAPEPTIDE) PYROPHOSPHORYL-UNDECAPRENOL N-ACETYLGLUCOSAMINE TRANSFERASE"/>
    <property type="match status" value="1"/>
</dbReference>
<keyword evidence="1 10" id="KW-1003">Cell membrane</keyword>
<dbReference type="NCBIfam" id="TIGR01133">
    <property type="entry name" value="murG"/>
    <property type="match status" value="1"/>
</dbReference>
<accession>A0A317G5V7</accession>
<comment type="subcellular location">
    <subcellularLocation>
        <location evidence="10">Cell membrane</location>
        <topology evidence="10">Peripheral membrane protein</topology>
        <orientation evidence="10">Cytoplasmic side</orientation>
    </subcellularLocation>
</comment>
<keyword evidence="7 10" id="KW-0472">Membrane</keyword>
<keyword evidence="6 10" id="KW-0573">Peptidoglycan synthesis</keyword>
<feature type="binding site" evidence="10">
    <location>
        <begin position="20"/>
        <end position="22"/>
    </location>
    <ligand>
        <name>UDP-N-acetyl-alpha-D-glucosamine</name>
        <dbReference type="ChEBI" id="CHEBI:57705"/>
    </ligand>
</feature>
<proteinExistence type="inferred from homology"/>
<dbReference type="GO" id="GO:0005975">
    <property type="term" value="P:carbohydrate metabolic process"/>
    <property type="evidence" value="ECO:0007669"/>
    <property type="project" value="InterPro"/>
</dbReference>
<keyword evidence="3 10" id="KW-0328">Glycosyltransferase</keyword>
<evidence type="ECO:0000256" key="9">
    <source>
        <dbReference type="ARBA" id="ARBA00023316"/>
    </source>
</evidence>
<evidence type="ECO:0000256" key="3">
    <source>
        <dbReference type="ARBA" id="ARBA00022676"/>
    </source>
</evidence>
<dbReference type="AlphaFoldDB" id="A0A317G5V7"/>
<feature type="binding site" evidence="10">
    <location>
        <position position="203"/>
    </location>
    <ligand>
        <name>UDP-N-acetyl-alpha-D-glucosamine</name>
        <dbReference type="ChEBI" id="CHEBI:57705"/>
    </ligand>
</feature>
<dbReference type="Pfam" id="PF04101">
    <property type="entry name" value="Glyco_tran_28_C"/>
    <property type="match status" value="1"/>
</dbReference>
<evidence type="ECO:0000256" key="1">
    <source>
        <dbReference type="ARBA" id="ARBA00022475"/>
    </source>
</evidence>
<comment type="caution">
    <text evidence="13">The sequence shown here is derived from an EMBL/GenBank/DDBJ whole genome shotgun (WGS) entry which is preliminary data.</text>
</comment>
<dbReference type="GO" id="GO:0051301">
    <property type="term" value="P:cell division"/>
    <property type="evidence" value="ECO:0007669"/>
    <property type="project" value="UniProtKB-KW"/>
</dbReference>
<dbReference type="GO" id="GO:0051991">
    <property type="term" value="F:UDP-N-acetyl-D-glucosamine:N-acetylmuramoyl-L-alanyl-D-glutamyl-meso-2,6-diaminopimelyl-D-alanyl-D-alanine-diphosphoundecaprenol 4-beta-N-acetylglucosaminlytransferase activity"/>
    <property type="evidence" value="ECO:0007669"/>
    <property type="project" value="RHEA"/>
</dbReference>
<evidence type="ECO:0000256" key="10">
    <source>
        <dbReference type="HAMAP-Rule" id="MF_00033"/>
    </source>
</evidence>
<dbReference type="Proteomes" id="UP000245488">
    <property type="component" value="Chromosome"/>
</dbReference>
<evidence type="ECO:0000256" key="4">
    <source>
        <dbReference type="ARBA" id="ARBA00022679"/>
    </source>
</evidence>
<dbReference type="InterPro" id="IPR004276">
    <property type="entry name" value="GlycoTrans_28_N"/>
</dbReference>
<comment type="function">
    <text evidence="10">Cell wall formation. Catalyzes the transfer of a GlcNAc subunit on undecaprenyl-pyrophosphoryl-MurNAc-pentapeptide (lipid intermediate I) to form undecaprenyl-pyrophosphoryl-MurNAc-(pentapeptide)GlcNAc (lipid intermediate II).</text>
</comment>
<keyword evidence="2 10" id="KW-0132">Cell division</keyword>
<dbReference type="GO" id="GO:0071555">
    <property type="term" value="P:cell wall organization"/>
    <property type="evidence" value="ECO:0007669"/>
    <property type="project" value="UniProtKB-KW"/>
</dbReference>
<keyword evidence="4 10" id="KW-0808">Transferase</keyword>
<protein>
    <recommendedName>
        <fullName evidence="10">UDP-N-acetylglucosamine--N-acetylmuramyl-(pentapeptide) pyrophosphoryl-undecaprenol N-acetylglucosamine transferase</fullName>
        <ecNumber evidence="10">2.4.1.227</ecNumber>
    </recommendedName>
    <alternativeName>
        <fullName evidence="10">Undecaprenyl-PP-MurNAc-pentapeptide-UDPGlcNAc GlcNAc transferase</fullName>
    </alternativeName>
</protein>
<keyword evidence="14" id="KW-1185">Reference proteome</keyword>
<feature type="domain" description="Glycosyltransferase family 28 N-terminal" evidence="11">
    <location>
        <begin position="13"/>
        <end position="149"/>
    </location>
</feature>
<feature type="binding site" evidence="10">
    <location>
        <position position="298"/>
    </location>
    <ligand>
        <name>UDP-N-acetyl-alpha-D-glucosamine</name>
        <dbReference type="ChEBI" id="CHEBI:57705"/>
    </ligand>
</feature>
<name>A0A317G5V7_BUTFI</name>
<dbReference type="PANTHER" id="PTHR21015">
    <property type="entry name" value="UDP-N-ACETYLGLUCOSAMINE--N-ACETYLMURAMYL-(PENTAPEPTIDE) PYROPHOSPHORYL-UNDECAPRENOL N-ACETYLGLUCOSAMINE TRANSFERASE 1"/>
    <property type="match status" value="1"/>
</dbReference>